<dbReference type="InterPro" id="IPR050437">
    <property type="entry name" value="Ribos_protein_bS1-like"/>
</dbReference>
<comment type="similarity">
    <text evidence="1">Belongs to the bacterial ribosomal protein bS1 family.</text>
</comment>
<dbReference type="CDD" id="cd05688">
    <property type="entry name" value="S1_RPS1_repeat_ec3"/>
    <property type="match status" value="1"/>
</dbReference>
<dbReference type="GO" id="GO:0030527">
    <property type="term" value="F:structural constituent of chromatin"/>
    <property type="evidence" value="ECO:0007669"/>
    <property type="project" value="InterPro"/>
</dbReference>
<evidence type="ECO:0000256" key="12">
    <source>
        <dbReference type="ARBA" id="ARBA00023125"/>
    </source>
</evidence>
<dbReference type="FunFam" id="2.40.50.140:FF:000011">
    <property type="entry name" value="30S ribosomal protein S1"/>
    <property type="match status" value="1"/>
</dbReference>
<dbReference type="CDD" id="cd05687">
    <property type="entry name" value="S1_RPS1_repeat_ec1_hs1"/>
    <property type="match status" value="1"/>
</dbReference>
<dbReference type="FunFam" id="2.40.50.140:FF:000036">
    <property type="entry name" value="30S ribosomal protein S1"/>
    <property type="match status" value="1"/>
</dbReference>
<evidence type="ECO:0000256" key="11">
    <source>
        <dbReference type="ARBA" id="ARBA00022980"/>
    </source>
</evidence>
<dbReference type="Pfam" id="PF00216">
    <property type="entry name" value="Bac_DNA_binding"/>
    <property type="match status" value="1"/>
</dbReference>
<keyword evidence="8" id="KW-0418">Kinase</keyword>
<dbReference type="InterPro" id="IPR027417">
    <property type="entry name" value="P-loop_NTPase"/>
</dbReference>
<dbReference type="InterPro" id="IPR000119">
    <property type="entry name" value="Hist_DNA-bd"/>
</dbReference>
<protein>
    <recommendedName>
        <fullName evidence="4">Integration host factor subunit beta</fullName>
        <ecNumber evidence="3">2.7.4.25</ecNumber>
    </recommendedName>
    <alternativeName>
        <fullName evidence="15">30S ribosomal protein S1</fullName>
    </alternativeName>
    <alternativeName>
        <fullName evidence="14">Small ribosomal subunit protein bS1</fullName>
    </alternativeName>
</protein>
<feature type="domain" description="S1 motif" evidence="19">
    <location>
        <begin position="226"/>
        <end position="292"/>
    </location>
</feature>
<dbReference type="InterPro" id="IPR003136">
    <property type="entry name" value="Cytidylate_kin"/>
</dbReference>
<evidence type="ECO:0000256" key="6">
    <source>
        <dbReference type="ARBA" id="ARBA00022737"/>
    </source>
</evidence>
<evidence type="ECO:0000256" key="9">
    <source>
        <dbReference type="ARBA" id="ARBA00022840"/>
    </source>
</evidence>
<dbReference type="InterPro" id="IPR010992">
    <property type="entry name" value="IHF-like_DNA-bd_dom_sf"/>
</dbReference>
<dbReference type="GO" id="GO:0006310">
    <property type="term" value="P:DNA recombination"/>
    <property type="evidence" value="ECO:0007669"/>
    <property type="project" value="InterPro"/>
</dbReference>
<dbReference type="GO" id="GO:0036431">
    <property type="term" value="F:dCMP kinase activity"/>
    <property type="evidence" value="ECO:0007669"/>
    <property type="project" value="InterPro"/>
</dbReference>
<evidence type="ECO:0000256" key="10">
    <source>
        <dbReference type="ARBA" id="ARBA00022884"/>
    </source>
</evidence>
<accession>A0A2Z7A0N0</accession>
<keyword evidence="7" id="KW-0547">Nucleotide-binding</keyword>
<dbReference type="Pfam" id="PF00575">
    <property type="entry name" value="S1"/>
    <property type="match status" value="6"/>
</dbReference>
<gene>
    <name evidence="20" type="ORF">F511_08501</name>
</gene>
<feature type="domain" description="S1 motif" evidence="19">
    <location>
        <begin position="397"/>
        <end position="465"/>
    </location>
</feature>
<dbReference type="PANTHER" id="PTHR10724:SF7">
    <property type="entry name" value="SMALL RIBOSOMAL SUBUNIT PROTEIN BS1C"/>
    <property type="match status" value="1"/>
</dbReference>
<comment type="catalytic activity">
    <reaction evidence="17">
        <text>CMP + ATP = CDP + ADP</text>
        <dbReference type="Rhea" id="RHEA:11600"/>
        <dbReference type="ChEBI" id="CHEBI:30616"/>
        <dbReference type="ChEBI" id="CHEBI:58069"/>
        <dbReference type="ChEBI" id="CHEBI:60377"/>
        <dbReference type="ChEBI" id="CHEBI:456216"/>
        <dbReference type="EC" id="2.7.4.25"/>
    </reaction>
</comment>
<keyword evidence="21" id="KW-1185">Reference proteome</keyword>
<dbReference type="EC" id="2.7.4.25" evidence="3"/>
<dbReference type="Gene3D" id="4.10.520.10">
    <property type="entry name" value="IHF-like DNA-binding proteins"/>
    <property type="match status" value="1"/>
</dbReference>
<keyword evidence="13" id="KW-0687">Ribonucleoprotein</keyword>
<dbReference type="GO" id="GO:0005694">
    <property type="term" value="C:chromosome"/>
    <property type="evidence" value="ECO:0007669"/>
    <property type="project" value="InterPro"/>
</dbReference>
<dbReference type="PRINTS" id="PR00681">
    <property type="entry name" value="RIBOSOMALS1"/>
</dbReference>
<proteinExistence type="inferred from homology"/>
<dbReference type="SMART" id="SM00316">
    <property type="entry name" value="S1"/>
    <property type="match status" value="6"/>
</dbReference>
<dbReference type="Gene3D" id="3.40.50.300">
    <property type="entry name" value="P-loop containing nucleotide triphosphate hydrolases"/>
    <property type="match status" value="1"/>
</dbReference>
<evidence type="ECO:0000256" key="2">
    <source>
        <dbReference type="ARBA" id="ARBA00009427"/>
    </source>
</evidence>
<evidence type="ECO:0000256" key="5">
    <source>
        <dbReference type="ARBA" id="ARBA00022679"/>
    </source>
</evidence>
<dbReference type="GO" id="GO:0003677">
    <property type="term" value="F:DNA binding"/>
    <property type="evidence" value="ECO:0007669"/>
    <property type="project" value="UniProtKB-KW"/>
</dbReference>
<evidence type="ECO:0000256" key="15">
    <source>
        <dbReference type="ARBA" id="ARBA00035517"/>
    </source>
</evidence>
<keyword evidence="11" id="KW-0689">Ribosomal protein</keyword>
<dbReference type="Gene3D" id="2.40.50.140">
    <property type="entry name" value="Nucleic acid-binding proteins"/>
    <property type="match status" value="6"/>
</dbReference>
<organism evidence="20 21">
    <name type="scientific">Dorcoceras hygrometricum</name>
    <dbReference type="NCBI Taxonomy" id="472368"/>
    <lineage>
        <taxon>Eukaryota</taxon>
        <taxon>Viridiplantae</taxon>
        <taxon>Streptophyta</taxon>
        <taxon>Embryophyta</taxon>
        <taxon>Tracheophyta</taxon>
        <taxon>Spermatophyta</taxon>
        <taxon>Magnoliopsida</taxon>
        <taxon>eudicotyledons</taxon>
        <taxon>Gunneridae</taxon>
        <taxon>Pentapetalae</taxon>
        <taxon>asterids</taxon>
        <taxon>lamiids</taxon>
        <taxon>Lamiales</taxon>
        <taxon>Gesneriaceae</taxon>
        <taxon>Didymocarpoideae</taxon>
        <taxon>Trichosporeae</taxon>
        <taxon>Loxocarpinae</taxon>
        <taxon>Dorcoceras</taxon>
    </lineage>
</organism>
<evidence type="ECO:0000259" key="19">
    <source>
        <dbReference type="PROSITE" id="PS50126"/>
    </source>
</evidence>
<dbReference type="GO" id="GO:0022627">
    <property type="term" value="C:cytosolic small ribosomal subunit"/>
    <property type="evidence" value="ECO:0007669"/>
    <property type="project" value="TreeGrafter"/>
</dbReference>
<dbReference type="PANTHER" id="PTHR10724">
    <property type="entry name" value="30S RIBOSOMAL PROTEIN S1"/>
    <property type="match status" value="1"/>
</dbReference>
<dbReference type="CDD" id="cd02020">
    <property type="entry name" value="CMPK"/>
    <property type="match status" value="1"/>
</dbReference>
<dbReference type="SUPFAM" id="SSF52540">
    <property type="entry name" value="P-loop containing nucleoside triphosphate hydrolases"/>
    <property type="match status" value="1"/>
</dbReference>
<dbReference type="NCBIfam" id="TIGR00017">
    <property type="entry name" value="cmk"/>
    <property type="match status" value="1"/>
</dbReference>
<comment type="catalytic activity">
    <reaction evidence="16">
        <text>dCMP + ATP = dCDP + ADP</text>
        <dbReference type="Rhea" id="RHEA:25094"/>
        <dbReference type="ChEBI" id="CHEBI:30616"/>
        <dbReference type="ChEBI" id="CHEBI:57566"/>
        <dbReference type="ChEBI" id="CHEBI:58593"/>
        <dbReference type="ChEBI" id="CHEBI:456216"/>
        <dbReference type="EC" id="2.7.4.25"/>
    </reaction>
</comment>
<evidence type="ECO:0000256" key="16">
    <source>
        <dbReference type="ARBA" id="ARBA00047615"/>
    </source>
</evidence>
<dbReference type="CDD" id="cd13836">
    <property type="entry name" value="IHF_B"/>
    <property type="match status" value="1"/>
</dbReference>
<dbReference type="AlphaFoldDB" id="A0A2Z7A0N0"/>
<reference evidence="20 21" key="1">
    <citation type="journal article" date="2015" name="Proc. Natl. Acad. Sci. U.S.A.">
        <title>The resurrection genome of Boea hygrometrica: A blueprint for survival of dehydration.</title>
        <authorList>
            <person name="Xiao L."/>
            <person name="Yang G."/>
            <person name="Zhang L."/>
            <person name="Yang X."/>
            <person name="Zhao S."/>
            <person name="Ji Z."/>
            <person name="Zhou Q."/>
            <person name="Hu M."/>
            <person name="Wang Y."/>
            <person name="Chen M."/>
            <person name="Xu Y."/>
            <person name="Jin H."/>
            <person name="Xiao X."/>
            <person name="Hu G."/>
            <person name="Bao F."/>
            <person name="Hu Y."/>
            <person name="Wan P."/>
            <person name="Li L."/>
            <person name="Deng X."/>
            <person name="Kuang T."/>
            <person name="Xiang C."/>
            <person name="Zhu J.K."/>
            <person name="Oliver M.J."/>
            <person name="He Y."/>
        </authorList>
    </citation>
    <scope>NUCLEOTIDE SEQUENCE [LARGE SCALE GENOMIC DNA]</scope>
    <source>
        <strain evidence="21">cv. XS01</strain>
    </source>
</reference>
<dbReference type="EMBL" id="KV020168">
    <property type="protein sequence ID" value="KZV14861.1"/>
    <property type="molecule type" value="Genomic_DNA"/>
</dbReference>
<evidence type="ECO:0000313" key="20">
    <source>
        <dbReference type="EMBL" id="KZV14861.1"/>
    </source>
</evidence>
<keyword evidence="6" id="KW-0677">Repeat</keyword>
<dbReference type="FunFam" id="2.40.50.140:FF:000018">
    <property type="entry name" value="30S ribosomal protein S1"/>
    <property type="match status" value="1"/>
</dbReference>
<name>A0A2Z7A0N0_9LAMI</name>
<dbReference type="InterPro" id="IPR012340">
    <property type="entry name" value="NA-bd_OB-fold"/>
</dbReference>
<dbReference type="PROSITE" id="PS00045">
    <property type="entry name" value="HISTONE_LIKE"/>
    <property type="match status" value="1"/>
</dbReference>
<dbReference type="GO" id="GO:0006355">
    <property type="term" value="P:regulation of DNA-templated transcription"/>
    <property type="evidence" value="ECO:0007669"/>
    <property type="project" value="InterPro"/>
</dbReference>
<dbReference type="CDD" id="cd04465">
    <property type="entry name" value="S1_RPS1_repeat_ec2_hs2"/>
    <property type="match status" value="1"/>
</dbReference>
<dbReference type="FunFam" id="2.40.50.140:FF:000017">
    <property type="entry name" value="30S ribosomal protein S1"/>
    <property type="match status" value="1"/>
</dbReference>
<dbReference type="InterPro" id="IPR000110">
    <property type="entry name" value="Ribosomal_bS1"/>
</dbReference>
<feature type="domain" description="S1 motif" evidence="19">
    <location>
        <begin position="482"/>
        <end position="552"/>
    </location>
</feature>
<dbReference type="FunFam" id="2.40.50.140:FF:000016">
    <property type="entry name" value="30S ribosomal protein S1"/>
    <property type="match status" value="1"/>
</dbReference>
<keyword evidence="12" id="KW-0238">DNA-binding</keyword>
<dbReference type="InterPro" id="IPR035104">
    <property type="entry name" value="Ribosomal_protein_S1-like"/>
</dbReference>
<evidence type="ECO:0000256" key="14">
    <source>
        <dbReference type="ARBA" id="ARBA00035293"/>
    </source>
</evidence>
<dbReference type="HAMAP" id="MF_00238">
    <property type="entry name" value="Cytidyl_kinase_type1"/>
    <property type="match status" value="1"/>
</dbReference>
<dbReference type="GO" id="GO:0005524">
    <property type="term" value="F:ATP binding"/>
    <property type="evidence" value="ECO:0007669"/>
    <property type="project" value="UniProtKB-KW"/>
</dbReference>
<dbReference type="SUPFAM" id="SSF50249">
    <property type="entry name" value="Nucleic acid-binding proteins"/>
    <property type="match status" value="6"/>
</dbReference>
<dbReference type="PROSITE" id="PS50126">
    <property type="entry name" value="S1"/>
    <property type="match status" value="6"/>
</dbReference>
<dbReference type="OrthoDB" id="277235at2759"/>
<comment type="similarity">
    <text evidence="18">Belongs to the bacterial histone-like protein family.</text>
</comment>
<evidence type="ECO:0000313" key="21">
    <source>
        <dbReference type="Proteomes" id="UP000250235"/>
    </source>
</evidence>
<dbReference type="SUPFAM" id="SSF47729">
    <property type="entry name" value="IHF-like DNA-binding proteins"/>
    <property type="match status" value="1"/>
</dbReference>
<dbReference type="NCBIfam" id="TIGR00717">
    <property type="entry name" value="rpsA"/>
    <property type="match status" value="1"/>
</dbReference>
<dbReference type="Proteomes" id="UP000250235">
    <property type="component" value="Unassembled WGS sequence"/>
</dbReference>
<evidence type="ECO:0000256" key="17">
    <source>
        <dbReference type="ARBA" id="ARBA00048478"/>
    </source>
</evidence>
<keyword evidence="9" id="KW-0067">ATP-binding</keyword>
<dbReference type="FunFam" id="2.40.50.140:FF:000021">
    <property type="entry name" value="30S ribosomal protein S1"/>
    <property type="match status" value="1"/>
</dbReference>
<keyword evidence="10" id="KW-0694">RNA-binding</keyword>
<dbReference type="InterPro" id="IPR011994">
    <property type="entry name" value="Cytidylate_kinase_dom"/>
</dbReference>
<dbReference type="GO" id="GO:0003729">
    <property type="term" value="F:mRNA binding"/>
    <property type="evidence" value="ECO:0007669"/>
    <property type="project" value="TreeGrafter"/>
</dbReference>
<evidence type="ECO:0000256" key="13">
    <source>
        <dbReference type="ARBA" id="ARBA00023274"/>
    </source>
</evidence>
<evidence type="ECO:0000256" key="8">
    <source>
        <dbReference type="ARBA" id="ARBA00022777"/>
    </source>
</evidence>
<evidence type="ECO:0000256" key="1">
    <source>
        <dbReference type="ARBA" id="ARBA00006767"/>
    </source>
</evidence>
<dbReference type="NCBIfam" id="NF004954">
    <property type="entry name" value="PRK06299.1-4"/>
    <property type="match status" value="1"/>
</dbReference>
<evidence type="ECO:0000256" key="3">
    <source>
        <dbReference type="ARBA" id="ARBA00012906"/>
    </source>
</evidence>
<dbReference type="CDD" id="cd05689">
    <property type="entry name" value="S1_RPS1_repeat_ec4"/>
    <property type="match status" value="1"/>
</dbReference>
<sequence>MSRTAPVPVLTIDGPSGSGKGTISRQVAEHLGWRLLDSGALYRAVGYAAGAAGLDLSDAEAVTRCAQATKIRFQPSADGSDTRILVNGHDATDELRTETAGAAASAIASIVPVRQALVELQLGFRKAPGLVADGRDMGTVIFPDAPFKVFLTASAAERAKRRYKQLKEKGLNVTLASLQREIEARDHRDASRAVAPLRPAPEAVLVDTTGMSIDQSQQAIAKLKPGAIVTGIVVEIRNDVVVINAGLKSEGIVPIEQFKGEDGTLEVNVGDHVKVALEALEDGFGETKLSREKAKRSMVWDDLEEAFDKEETIKGMISGKVKGGFTVDIKDVRAFLPGSLVDVRPVREPTYLEGKELEFKIIKLDRKRNNVVVSRRAVVETEFSAEREQLLERLVEGAVIKGVVKNLTDYGAFVDLGGIDGLLHITDMAWKRVRHPSEVVNVGDELEVRVLKFDKERNRVSLGLKQLGDDPWVNISRRYPVGSRLFGKVSNVTDYGCFVEIEPGVEGLVHVSEMDWTNKNVNPAKVVQVGDETEVMVLDVDEERRRISLGIKQTRSNPWEAFAAMHKKGDKVSGQIKSITDFGVFIGLEGGIDGLVHLSDISWQMSGEDLVRNFKKGDEIEAVVLAVDPERERISLGIKQMEQDPFGQFMANHPRGSVVTGTVKEVDAKGAVIDLGEGVEGYIRANDIAKERIDDATQHLKVGDKVEAKFTGMDRKGRQLSLSIRAKDEEDVQEALAEYSSAAGGTTKLGALLKEQLNKAERQTHLAFADVELAVKSVVEQMSQALSQGERIEVRGFGSFALHYRPPRMGRNPKTGESVALPGKHVPHFKPGKELRERVNQRLEENAAG</sequence>
<dbReference type="InterPro" id="IPR005685">
    <property type="entry name" value="IHF_beta"/>
</dbReference>
<evidence type="ECO:0000256" key="18">
    <source>
        <dbReference type="RuleBase" id="RU003939"/>
    </source>
</evidence>
<keyword evidence="5" id="KW-0808">Transferase</keyword>
<dbReference type="InterPro" id="IPR020816">
    <property type="entry name" value="Histone-like_DNA-bd_CS"/>
</dbReference>
<evidence type="ECO:0000256" key="7">
    <source>
        <dbReference type="ARBA" id="ARBA00022741"/>
    </source>
</evidence>
<dbReference type="Pfam" id="PF02224">
    <property type="entry name" value="Cytidylate_kin"/>
    <property type="match status" value="1"/>
</dbReference>
<comment type="similarity">
    <text evidence="2">Belongs to the cytidylate kinase family. Type 1 subfamily.</text>
</comment>
<feature type="domain" description="S1 motif" evidence="19">
    <location>
        <begin position="569"/>
        <end position="639"/>
    </location>
</feature>
<dbReference type="CDD" id="cd05691">
    <property type="entry name" value="S1_RPS1_repeat_ec6"/>
    <property type="match status" value="1"/>
</dbReference>
<dbReference type="InterPro" id="IPR003029">
    <property type="entry name" value="S1_domain"/>
</dbReference>
<dbReference type="NCBIfam" id="TIGR00988">
    <property type="entry name" value="hip"/>
    <property type="match status" value="1"/>
</dbReference>
<feature type="domain" description="S1 motif" evidence="19">
    <location>
        <begin position="656"/>
        <end position="725"/>
    </location>
</feature>
<dbReference type="GO" id="GO:0003735">
    <property type="term" value="F:structural constituent of ribosome"/>
    <property type="evidence" value="ECO:0007669"/>
    <property type="project" value="InterPro"/>
</dbReference>
<dbReference type="SMART" id="SM00411">
    <property type="entry name" value="BHL"/>
    <property type="match status" value="1"/>
</dbReference>
<dbReference type="NCBIfam" id="NF001222">
    <property type="entry name" value="PRK00199.1"/>
    <property type="match status" value="1"/>
</dbReference>
<feature type="domain" description="S1 motif" evidence="19">
    <location>
        <begin position="310"/>
        <end position="376"/>
    </location>
</feature>
<evidence type="ECO:0000256" key="4">
    <source>
        <dbReference type="ARBA" id="ARBA00018700"/>
    </source>
</evidence>
<dbReference type="GO" id="GO:0006412">
    <property type="term" value="P:translation"/>
    <property type="evidence" value="ECO:0007669"/>
    <property type="project" value="InterPro"/>
</dbReference>
<dbReference type="NCBIfam" id="NF004952">
    <property type="entry name" value="PRK06299.1-2"/>
    <property type="match status" value="1"/>
</dbReference>